<feature type="compositionally biased region" description="Basic and acidic residues" evidence="1">
    <location>
        <begin position="204"/>
        <end position="216"/>
    </location>
</feature>
<dbReference type="Proteomes" id="UP000044602">
    <property type="component" value="Unassembled WGS sequence"/>
</dbReference>
<reference evidence="2 4" key="1">
    <citation type="submission" date="2015-05" db="EMBL/GenBank/DDBJ databases">
        <authorList>
            <person name="Wang D.B."/>
            <person name="Wang M."/>
        </authorList>
    </citation>
    <scope>NUCLEOTIDE SEQUENCE [LARGE SCALE GENOMIC DNA]</scope>
    <source>
        <strain evidence="2">VL1</strain>
    </source>
</reference>
<gene>
    <name evidence="2" type="ORF">BN1708_003548</name>
    <name evidence="3" type="ORF">HYQ45_007074</name>
</gene>
<feature type="region of interest" description="Disordered" evidence="1">
    <location>
        <begin position="123"/>
        <end position="216"/>
    </location>
</feature>
<protein>
    <submittedName>
        <fullName evidence="2">Uncharacterized protein</fullName>
    </submittedName>
</protein>
<feature type="compositionally biased region" description="Low complexity" evidence="1">
    <location>
        <begin position="175"/>
        <end position="191"/>
    </location>
</feature>
<accession>A0A0G4LKN2</accession>
<evidence type="ECO:0000256" key="1">
    <source>
        <dbReference type="SAM" id="MobiDB-lite"/>
    </source>
</evidence>
<reference evidence="3" key="2">
    <citation type="journal article" date="2021" name="Mol. Plant Pathol.">
        <title>A 20-kb lineage-specific genomic region tames virulence in pathogenic amphidiploid Verticillium longisporum.</title>
        <authorList>
            <person name="Harting R."/>
            <person name="Starke J."/>
            <person name="Kusch H."/>
            <person name="Poggeler S."/>
            <person name="Maurus I."/>
            <person name="Schluter R."/>
            <person name="Landesfeind M."/>
            <person name="Bulla I."/>
            <person name="Nowrousian M."/>
            <person name="de Jonge R."/>
            <person name="Stahlhut G."/>
            <person name="Hoff K.J."/>
            <person name="Asshauer K.P."/>
            <person name="Thurmer A."/>
            <person name="Stanke M."/>
            <person name="Daniel R."/>
            <person name="Morgenstern B."/>
            <person name="Thomma B.P.H.J."/>
            <person name="Kronstad J.W."/>
            <person name="Braus-Stromeyer S.A."/>
            <person name="Braus G.H."/>
        </authorList>
    </citation>
    <scope>NUCLEOTIDE SEQUENCE</scope>
    <source>
        <strain evidence="3">Vl32</strain>
    </source>
</reference>
<organism evidence="2 4">
    <name type="scientific">Verticillium longisporum</name>
    <name type="common">Verticillium dahliae var. longisporum</name>
    <dbReference type="NCBI Taxonomy" id="100787"/>
    <lineage>
        <taxon>Eukaryota</taxon>
        <taxon>Fungi</taxon>
        <taxon>Dikarya</taxon>
        <taxon>Ascomycota</taxon>
        <taxon>Pezizomycotina</taxon>
        <taxon>Sordariomycetes</taxon>
        <taxon>Hypocreomycetidae</taxon>
        <taxon>Glomerellales</taxon>
        <taxon>Plectosphaerellaceae</taxon>
        <taxon>Verticillium</taxon>
    </lineage>
</organism>
<name>A0A0G4LKN2_VERLO</name>
<dbReference type="EMBL" id="JAEMWZ010000125">
    <property type="protein sequence ID" value="KAG7135125.1"/>
    <property type="molecule type" value="Genomic_DNA"/>
</dbReference>
<dbReference type="OrthoDB" id="5403747at2759"/>
<evidence type="ECO:0000313" key="3">
    <source>
        <dbReference type="EMBL" id="KAG7135125.1"/>
    </source>
</evidence>
<evidence type="ECO:0000313" key="4">
    <source>
        <dbReference type="Proteomes" id="UP000044602"/>
    </source>
</evidence>
<evidence type="ECO:0000313" key="2">
    <source>
        <dbReference type="EMBL" id="CRK22607.1"/>
    </source>
</evidence>
<feature type="region of interest" description="Disordered" evidence="1">
    <location>
        <begin position="1"/>
        <end position="28"/>
    </location>
</feature>
<keyword evidence="4" id="KW-1185">Reference proteome</keyword>
<feature type="compositionally biased region" description="Basic residues" evidence="1">
    <location>
        <begin position="135"/>
        <end position="145"/>
    </location>
</feature>
<feature type="compositionally biased region" description="Basic residues" evidence="1">
    <location>
        <begin position="164"/>
        <end position="174"/>
    </location>
</feature>
<proteinExistence type="predicted"/>
<dbReference type="EMBL" id="CVQH01014446">
    <property type="protein sequence ID" value="CRK22607.1"/>
    <property type="molecule type" value="Genomic_DNA"/>
</dbReference>
<dbReference type="Proteomes" id="UP000689129">
    <property type="component" value="Unassembled WGS sequence"/>
</dbReference>
<feature type="non-terminal residue" evidence="2">
    <location>
        <position position="216"/>
    </location>
</feature>
<dbReference type="AlphaFoldDB" id="A0A0G4LKN2"/>
<sequence length="216" mass="22594">MSDNDSNSGQGGISVPAAPNAAPTKMQLSDREQEILSKAWSCMKVQPEVSQPHASLIVARPRLAICFGLSVLTLPIYQIDYVRLAAATGMTNPRSAANAWGALKKKLFVGTAAATPVKARAAAAANNEGGDSEKKRKRATPKKKVTTGGDEDDVDAAPIETPIKKKRTPAKKKASTTTAANEAPVSANAAVTESEATLADMNEGEAKVEHQSGDEL</sequence>